<dbReference type="EMBL" id="BMAW01107178">
    <property type="protein sequence ID" value="GFT27947.1"/>
    <property type="molecule type" value="Genomic_DNA"/>
</dbReference>
<evidence type="ECO:0000313" key="2">
    <source>
        <dbReference type="EMBL" id="GFT27947.1"/>
    </source>
</evidence>
<accession>A0A8X6NQW7</accession>
<dbReference type="AlphaFoldDB" id="A0A8X6NQW7"/>
<feature type="compositionally biased region" description="Basic and acidic residues" evidence="1">
    <location>
        <begin position="16"/>
        <end position="25"/>
    </location>
</feature>
<comment type="caution">
    <text evidence="2">The sequence shown here is derived from an EMBL/GenBank/DDBJ whole genome shotgun (WGS) entry which is preliminary data.</text>
</comment>
<evidence type="ECO:0000313" key="3">
    <source>
        <dbReference type="Proteomes" id="UP000887013"/>
    </source>
</evidence>
<proteinExistence type="predicted"/>
<reference evidence="2" key="1">
    <citation type="submission" date="2020-08" db="EMBL/GenBank/DDBJ databases">
        <title>Multicomponent nature underlies the extraordinary mechanical properties of spider dragline silk.</title>
        <authorList>
            <person name="Kono N."/>
            <person name="Nakamura H."/>
            <person name="Mori M."/>
            <person name="Yoshida Y."/>
            <person name="Ohtoshi R."/>
            <person name="Malay A.D."/>
            <person name="Moran D.A.P."/>
            <person name="Tomita M."/>
            <person name="Numata K."/>
            <person name="Arakawa K."/>
        </authorList>
    </citation>
    <scope>NUCLEOTIDE SEQUENCE</scope>
</reference>
<evidence type="ECO:0000256" key="1">
    <source>
        <dbReference type="SAM" id="MobiDB-lite"/>
    </source>
</evidence>
<gene>
    <name evidence="2" type="ORF">NPIL_464751</name>
</gene>
<sequence length="136" mass="15556">MVEKSDFFAHQIHQRSQKDDLGTDRQENSIILPSMGKASWNKKGHQTEEIGCEKVVRWISKTQAPPRALNETGEMMSMKEVSTLETFESQICLARYSTRKENFVSLKIAKVLLSAVQGCSYNGKMKKGNFGFIRWH</sequence>
<name>A0A8X6NQW7_NEPPI</name>
<organism evidence="2 3">
    <name type="scientific">Nephila pilipes</name>
    <name type="common">Giant wood spider</name>
    <name type="synonym">Nephila maculata</name>
    <dbReference type="NCBI Taxonomy" id="299642"/>
    <lineage>
        <taxon>Eukaryota</taxon>
        <taxon>Metazoa</taxon>
        <taxon>Ecdysozoa</taxon>
        <taxon>Arthropoda</taxon>
        <taxon>Chelicerata</taxon>
        <taxon>Arachnida</taxon>
        <taxon>Araneae</taxon>
        <taxon>Araneomorphae</taxon>
        <taxon>Entelegynae</taxon>
        <taxon>Araneoidea</taxon>
        <taxon>Nephilidae</taxon>
        <taxon>Nephila</taxon>
    </lineage>
</organism>
<feature type="region of interest" description="Disordered" evidence="1">
    <location>
        <begin position="1"/>
        <end position="25"/>
    </location>
</feature>
<keyword evidence="3" id="KW-1185">Reference proteome</keyword>
<dbReference type="Proteomes" id="UP000887013">
    <property type="component" value="Unassembled WGS sequence"/>
</dbReference>
<protein>
    <submittedName>
        <fullName evidence="2">Uncharacterized protein</fullName>
    </submittedName>
</protein>